<dbReference type="EMBL" id="JAGPXC010000001">
    <property type="protein sequence ID" value="KAH6660481.1"/>
    <property type="molecule type" value="Genomic_DNA"/>
</dbReference>
<evidence type="ECO:0000256" key="5">
    <source>
        <dbReference type="ARBA" id="ARBA00022777"/>
    </source>
</evidence>
<keyword evidence="3" id="KW-0808">Transferase</keyword>
<evidence type="ECO:0000256" key="3">
    <source>
        <dbReference type="ARBA" id="ARBA00022679"/>
    </source>
</evidence>
<organism evidence="10 11">
    <name type="scientific">Truncatella angustata</name>
    <dbReference type="NCBI Taxonomy" id="152316"/>
    <lineage>
        <taxon>Eukaryota</taxon>
        <taxon>Fungi</taxon>
        <taxon>Dikarya</taxon>
        <taxon>Ascomycota</taxon>
        <taxon>Pezizomycotina</taxon>
        <taxon>Sordariomycetes</taxon>
        <taxon>Xylariomycetidae</taxon>
        <taxon>Amphisphaeriales</taxon>
        <taxon>Sporocadaceae</taxon>
        <taxon>Truncatella</taxon>
    </lineage>
</organism>
<keyword evidence="2" id="KW-0723">Serine/threonine-protein kinase</keyword>
<dbReference type="GO" id="GO:0050684">
    <property type="term" value="P:regulation of mRNA processing"/>
    <property type="evidence" value="ECO:0007669"/>
    <property type="project" value="TreeGrafter"/>
</dbReference>
<evidence type="ECO:0000256" key="6">
    <source>
        <dbReference type="ARBA" id="ARBA00022840"/>
    </source>
</evidence>
<gene>
    <name evidence="10" type="ORF">BKA67DRAFT_686872</name>
</gene>
<dbReference type="AlphaFoldDB" id="A0A9P9A2A0"/>
<dbReference type="GO" id="GO:0004674">
    <property type="term" value="F:protein serine/threonine kinase activity"/>
    <property type="evidence" value="ECO:0007669"/>
    <property type="project" value="UniProtKB-KW"/>
</dbReference>
<dbReference type="GO" id="GO:0005634">
    <property type="term" value="C:nucleus"/>
    <property type="evidence" value="ECO:0007669"/>
    <property type="project" value="TreeGrafter"/>
</dbReference>
<dbReference type="RefSeq" id="XP_045964612.1">
    <property type="nucleotide sequence ID" value="XM_046109034.1"/>
</dbReference>
<dbReference type="PANTHER" id="PTHR47634:SF9">
    <property type="entry name" value="PROTEIN KINASE DOMAIN-CONTAINING PROTEIN-RELATED"/>
    <property type="match status" value="1"/>
</dbReference>
<dbReference type="EC" id="2.7.11.1" evidence="1"/>
<comment type="catalytic activity">
    <reaction evidence="7">
        <text>L-threonyl-[protein] + ATP = O-phospho-L-threonyl-[protein] + ADP + H(+)</text>
        <dbReference type="Rhea" id="RHEA:46608"/>
        <dbReference type="Rhea" id="RHEA-COMP:11060"/>
        <dbReference type="Rhea" id="RHEA-COMP:11605"/>
        <dbReference type="ChEBI" id="CHEBI:15378"/>
        <dbReference type="ChEBI" id="CHEBI:30013"/>
        <dbReference type="ChEBI" id="CHEBI:30616"/>
        <dbReference type="ChEBI" id="CHEBI:61977"/>
        <dbReference type="ChEBI" id="CHEBI:456216"/>
        <dbReference type="EC" id="2.7.11.1"/>
    </reaction>
</comment>
<evidence type="ECO:0000256" key="1">
    <source>
        <dbReference type="ARBA" id="ARBA00012513"/>
    </source>
</evidence>
<evidence type="ECO:0000313" key="11">
    <source>
        <dbReference type="Proteomes" id="UP000758603"/>
    </source>
</evidence>
<evidence type="ECO:0000256" key="7">
    <source>
        <dbReference type="ARBA" id="ARBA00047899"/>
    </source>
</evidence>
<dbReference type="GO" id="GO:0005737">
    <property type="term" value="C:cytoplasm"/>
    <property type="evidence" value="ECO:0007669"/>
    <property type="project" value="TreeGrafter"/>
</dbReference>
<dbReference type="Gene3D" id="1.10.510.10">
    <property type="entry name" value="Transferase(Phosphotransferase) domain 1"/>
    <property type="match status" value="1"/>
</dbReference>
<comment type="caution">
    <text evidence="10">The sequence shown here is derived from an EMBL/GenBank/DDBJ whole genome shotgun (WGS) entry which is preliminary data.</text>
</comment>
<dbReference type="Proteomes" id="UP000758603">
    <property type="component" value="Unassembled WGS sequence"/>
</dbReference>
<evidence type="ECO:0000313" key="10">
    <source>
        <dbReference type="EMBL" id="KAH6660481.1"/>
    </source>
</evidence>
<dbReference type="PANTHER" id="PTHR47634">
    <property type="entry name" value="PROTEIN KINASE DOMAIN-CONTAINING PROTEIN-RELATED"/>
    <property type="match status" value="1"/>
</dbReference>
<keyword evidence="4" id="KW-0547">Nucleotide-binding</keyword>
<reference evidence="10" key="1">
    <citation type="journal article" date="2021" name="Nat. Commun.">
        <title>Genetic determinants of endophytism in the Arabidopsis root mycobiome.</title>
        <authorList>
            <person name="Mesny F."/>
            <person name="Miyauchi S."/>
            <person name="Thiergart T."/>
            <person name="Pickel B."/>
            <person name="Atanasova L."/>
            <person name="Karlsson M."/>
            <person name="Huettel B."/>
            <person name="Barry K.W."/>
            <person name="Haridas S."/>
            <person name="Chen C."/>
            <person name="Bauer D."/>
            <person name="Andreopoulos W."/>
            <person name="Pangilinan J."/>
            <person name="LaButti K."/>
            <person name="Riley R."/>
            <person name="Lipzen A."/>
            <person name="Clum A."/>
            <person name="Drula E."/>
            <person name="Henrissat B."/>
            <person name="Kohler A."/>
            <person name="Grigoriev I.V."/>
            <person name="Martin F.M."/>
            <person name="Hacquard S."/>
        </authorList>
    </citation>
    <scope>NUCLEOTIDE SEQUENCE</scope>
    <source>
        <strain evidence="10">MPI-SDFR-AT-0073</strain>
    </source>
</reference>
<proteinExistence type="predicted"/>
<evidence type="ECO:0000256" key="2">
    <source>
        <dbReference type="ARBA" id="ARBA00022527"/>
    </source>
</evidence>
<keyword evidence="5 10" id="KW-0418">Kinase</keyword>
<dbReference type="InterPro" id="IPR051334">
    <property type="entry name" value="SRPK"/>
</dbReference>
<evidence type="ECO:0000256" key="8">
    <source>
        <dbReference type="ARBA" id="ARBA00048679"/>
    </source>
</evidence>
<keyword evidence="11" id="KW-1185">Reference proteome</keyword>
<dbReference type="GO" id="GO:0000245">
    <property type="term" value="P:spliceosomal complex assembly"/>
    <property type="evidence" value="ECO:0007669"/>
    <property type="project" value="TreeGrafter"/>
</dbReference>
<name>A0A9P9A2A0_9PEZI</name>
<accession>A0A9P9A2A0</accession>
<comment type="catalytic activity">
    <reaction evidence="8">
        <text>L-seryl-[protein] + ATP = O-phospho-L-seryl-[protein] + ADP + H(+)</text>
        <dbReference type="Rhea" id="RHEA:17989"/>
        <dbReference type="Rhea" id="RHEA-COMP:9863"/>
        <dbReference type="Rhea" id="RHEA-COMP:11604"/>
        <dbReference type="ChEBI" id="CHEBI:15378"/>
        <dbReference type="ChEBI" id="CHEBI:29999"/>
        <dbReference type="ChEBI" id="CHEBI:30616"/>
        <dbReference type="ChEBI" id="CHEBI:83421"/>
        <dbReference type="ChEBI" id="CHEBI:456216"/>
        <dbReference type="EC" id="2.7.11.1"/>
    </reaction>
</comment>
<dbReference type="SUPFAM" id="SSF56112">
    <property type="entry name" value="Protein kinase-like (PK-like)"/>
    <property type="match status" value="1"/>
</dbReference>
<dbReference type="Gene3D" id="3.30.200.20">
    <property type="entry name" value="Phosphorylase Kinase, domain 1"/>
    <property type="match status" value="1"/>
</dbReference>
<dbReference type="GeneID" id="70137925"/>
<evidence type="ECO:0000259" key="9">
    <source>
        <dbReference type="PROSITE" id="PS50011"/>
    </source>
</evidence>
<evidence type="ECO:0000256" key="4">
    <source>
        <dbReference type="ARBA" id="ARBA00022741"/>
    </source>
</evidence>
<dbReference type="GO" id="GO:0005524">
    <property type="term" value="F:ATP binding"/>
    <property type="evidence" value="ECO:0007669"/>
    <property type="project" value="UniProtKB-KW"/>
</dbReference>
<protein>
    <recommendedName>
        <fullName evidence="1">non-specific serine/threonine protein kinase</fullName>
        <ecNumber evidence="1">2.7.11.1</ecNumber>
    </recommendedName>
</protein>
<sequence>MVLRLPKRPFVQLPLDANLEEETNPGYRQDTWYNVRIGEIIKDRYQLCTKIGWGDTSTVWLANDLRNNRYRVRELDFLLHMKKLSSDHPGAQNIVTLLDHFRIHRKGLIYICLVTDVLGPNLEQQVPTGLRRLDIDWIKEQLHRLLQAVDYLHTVAHVGHGDIWPPNVLCALSDRQALRELDELEAQQPSDRKIDGDRVIYVSRTVKLQSSHMPVLIDFGNSRLSTSAVEIEHLQSLCESVPMQQDEPYKPQRDFEWIGGMFIGIIEGKTLFKVVLTLPSRHLSKAIENEE</sequence>
<keyword evidence="6" id="KW-0067">ATP-binding</keyword>
<dbReference type="SMART" id="SM00220">
    <property type="entry name" value="S_TKc"/>
    <property type="match status" value="1"/>
</dbReference>
<dbReference type="PROSITE" id="PS50011">
    <property type="entry name" value="PROTEIN_KINASE_DOM"/>
    <property type="match status" value="1"/>
</dbReference>
<feature type="domain" description="Protein kinase" evidence="9">
    <location>
        <begin position="45"/>
        <end position="291"/>
    </location>
</feature>
<dbReference type="OrthoDB" id="5979581at2759"/>
<dbReference type="InterPro" id="IPR000719">
    <property type="entry name" value="Prot_kinase_dom"/>
</dbReference>
<dbReference type="InterPro" id="IPR011009">
    <property type="entry name" value="Kinase-like_dom_sf"/>
</dbReference>